<comment type="caution">
    <text evidence="1">The sequence shown here is derived from an EMBL/GenBank/DDBJ whole genome shotgun (WGS) entry which is preliminary data.</text>
</comment>
<sequence length="65" mass="7695">MVKEMVEKKIEDYIKKVISRHKFCNKHKLGHKDKRCPLCINEEIAGRMISGKYTEHCKTRVGKYS</sequence>
<evidence type="ECO:0000313" key="1">
    <source>
        <dbReference type="EMBL" id="KKM92772.1"/>
    </source>
</evidence>
<gene>
    <name evidence="1" type="ORF">LCGC14_1215130</name>
</gene>
<name>A0A0F9PHL7_9ZZZZ</name>
<dbReference type="AlphaFoldDB" id="A0A0F9PHL7"/>
<protein>
    <submittedName>
        <fullName evidence="1">Uncharacterized protein</fullName>
    </submittedName>
</protein>
<proteinExistence type="predicted"/>
<dbReference type="EMBL" id="LAZR01006351">
    <property type="protein sequence ID" value="KKM92772.1"/>
    <property type="molecule type" value="Genomic_DNA"/>
</dbReference>
<reference evidence="1" key="1">
    <citation type="journal article" date="2015" name="Nature">
        <title>Complex archaea that bridge the gap between prokaryotes and eukaryotes.</title>
        <authorList>
            <person name="Spang A."/>
            <person name="Saw J.H."/>
            <person name="Jorgensen S.L."/>
            <person name="Zaremba-Niedzwiedzka K."/>
            <person name="Martijn J."/>
            <person name="Lind A.E."/>
            <person name="van Eijk R."/>
            <person name="Schleper C."/>
            <person name="Guy L."/>
            <person name="Ettema T.J."/>
        </authorList>
    </citation>
    <scope>NUCLEOTIDE SEQUENCE</scope>
</reference>
<accession>A0A0F9PHL7</accession>
<organism evidence="1">
    <name type="scientific">marine sediment metagenome</name>
    <dbReference type="NCBI Taxonomy" id="412755"/>
    <lineage>
        <taxon>unclassified sequences</taxon>
        <taxon>metagenomes</taxon>
        <taxon>ecological metagenomes</taxon>
    </lineage>
</organism>